<organism evidence="1 2">
    <name type="scientific">Lysinibacillus mangiferihumi</name>
    <dbReference type="NCBI Taxonomy" id="1130819"/>
    <lineage>
        <taxon>Bacteria</taxon>
        <taxon>Bacillati</taxon>
        <taxon>Bacillota</taxon>
        <taxon>Bacilli</taxon>
        <taxon>Bacillales</taxon>
        <taxon>Bacillaceae</taxon>
        <taxon>Lysinibacillus</taxon>
    </lineage>
</organism>
<dbReference type="Pfam" id="PF13384">
    <property type="entry name" value="HTH_23"/>
    <property type="match status" value="1"/>
</dbReference>
<name>A0A4U2ZD40_9BACI</name>
<accession>A0A4U2ZD40</accession>
<keyword evidence="2" id="KW-1185">Reference proteome</keyword>
<dbReference type="Proteomes" id="UP000308744">
    <property type="component" value="Unassembled WGS sequence"/>
</dbReference>
<evidence type="ECO:0008006" key="3">
    <source>
        <dbReference type="Google" id="ProtNLM"/>
    </source>
</evidence>
<evidence type="ECO:0000313" key="1">
    <source>
        <dbReference type="EMBL" id="TKI72387.1"/>
    </source>
</evidence>
<dbReference type="RefSeq" id="WP_107897093.1">
    <property type="nucleotide sequence ID" value="NZ_PYWM01000031.1"/>
</dbReference>
<protein>
    <recommendedName>
        <fullName evidence="3">Helix-turn-helix domain-containing protein</fullName>
    </recommendedName>
</protein>
<proteinExistence type="predicted"/>
<sequence length="44" mass="5325">MCIKDICIHLGIARSTYYRWKQAFYSCKFASSNRETYWRTLLCP</sequence>
<dbReference type="AlphaFoldDB" id="A0A4U2ZD40"/>
<reference evidence="1 2" key="1">
    <citation type="submission" date="2019-04" db="EMBL/GenBank/DDBJ databases">
        <title>Lysinibacillus genome sequencing.</title>
        <authorList>
            <person name="Dunlap C."/>
        </authorList>
    </citation>
    <scope>NUCLEOTIDE SEQUENCE [LARGE SCALE GENOMIC DNA]</scope>
    <source>
        <strain evidence="1 2">CCTCC AB 2010389</strain>
    </source>
</reference>
<dbReference type="EMBL" id="SZPU01000006">
    <property type="protein sequence ID" value="TKI72387.1"/>
    <property type="molecule type" value="Genomic_DNA"/>
</dbReference>
<evidence type="ECO:0000313" key="2">
    <source>
        <dbReference type="Proteomes" id="UP000308744"/>
    </source>
</evidence>
<gene>
    <name evidence="1" type="ORF">FC756_01680</name>
</gene>
<comment type="caution">
    <text evidence="1">The sequence shown here is derived from an EMBL/GenBank/DDBJ whole genome shotgun (WGS) entry which is preliminary data.</text>
</comment>